<name>A0A2H3J433_WOLCO</name>
<dbReference type="Pfam" id="PF01753">
    <property type="entry name" value="zf-MYND"/>
    <property type="match status" value="1"/>
</dbReference>
<dbReference type="GO" id="GO:0000981">
    <property type="term" value="F:DNA-binding transcription factor activity, RNA polymerase II-specific"/>
    <property type="evidence" value="ECO:0007669"/>
    <property type="project" value="TreeGrafter"/>
</dbReference>
<dbReference type="GO" id="GO:0008270">
    <property type="term" value="F:zinc ion binding"/>
    <property type="evidence" value="ECO:0007669"/>
    <property type="project" value="UniProtKB-KW"/>
</dbReference>
<dbReference type="PROSITE" id="PS50865">
    <property type="entry name" value="ZF_MYND_2"/>
    <property type="match status" value="1"/>
</dbReference>
<dbReference type="PANTHER" id="PTHR10237:SF14">
    <property type="entry name" value="MYND-TYPE DOMAIN-CONTAINING PROTEIN"/>
    <property type="match status" value="1"/>
</dbReference>
<evidence type="ECO:0000256" key="2">
    <source>
        <dbReference type="ARBA" id="ARBA00022771"/>
    </source>
</evidence>
<keyword evidence="1" id="KW-0479">Metal-binding</keyword>
<dbReference type="EMBL" id="KB467887">
    <property type="protein sequence ID" value="PCH36731.1"/>
    <property type="molecule type" value="Genomic_DNA"/>
</dbReference>
<accession>A0A2H3J433</accession>
<dbReference type="Proteomes" id="UP000218811">
    <property type="component" value="Unassembled WGS sequence"/>
</dbReference>
<evidence type="ECO:0000313" key="7">
    <source>
        <dbReference type="Proteomes" id="UP000218811"/>
    </source>
</evidence>
<reference evidence="6 7" key="1">
    <citation type="journal article" date="2012" name="Science">
        <title>The Paleozoic origin of enzymatic lignin decomposition reconstructed from 31 fungal genomes.</title>
        <authorList>
            <person name="Floudas D."/>
            <person name="Binder M."/>
            <person name="Riley R."/>
            <person name="Barry K."/>
            <person name="Blanchette R.A."/>
            <person name="Henrissat B."/>
            <person name="Martinez A.T."/>
            <person name="Otillar R."/>
            <person name="Spatafora J.W."/>
            <person name="Yadav J.S."/>
            <person name="Aerts A."/>
            <person name="Benoit I."/>
            <person name="Boyd A."/>
            <person name="Carlson A."/>
            <person name="Copeland A."/>
            <person name="Coutinho P.M."/>
            <person name="de Vries R.P."/>
            <person name="Ferreira P."/>
            <person name="Findley K."/>
            <person name="Foster B."/>
            <person name="Gaskell J."/>
            <person name="Glotzer D."/>
            <person name="Gorecki P."/>
            <person name="Heitman J."/>
            <person name="Hesse C."/>
            <person name="Hori C."/>
            <person name="Igarashi K."/>
            <person name="Jurgens J.A."/>
            <person name="Kallen N."/>
            <person name="Kersten P."/>
            <person name="Kohler A."/>
            <person name="Kuees U."/>
            <person name="Kumar T.K.A."/>
            <person name="Kuo A."/>
            <person name="LaButti K."/>
            <person name="Larrondo L.F."/>
            <person name="Lindquist E."/>
            <person name="Ling A."/>
            <person name="Lombard V."/>
            <person name="Lucas S."/>
            <person name="Lundell T."/>
            <person name="Martin R."/>
            <person name="McLaughlin D.J."/>
            <person name="Morgenstern I."/>
            <person name="Morin E."/>
            <person name="Murat C."/>
            <person name="Nagy L.G."/>
            <person name="Nolan M."/>
            <person name="Ohm R.A."/>
            <person name="Patyshakuliyeva A."/>
            <person name="Rokas A."/>
            <person name="Ruiz-Duenas F.J."/>
            <person name="Sabat G."/>
            <person name="Salamov A."/>
            <person name="Samejima M."/>
            <person name="Schmutz J."/>
            <person name="Slot J.C."/>
            <person name="St John F."/>
            <person name="Stenlid J."/>
            <person name="Sun H."/>
            <person name="Sun S."/>
            <person name="Syed K."/>
            <person name="Tsang A."/>
            <person name="Wiebenga A."/>
            <person name="Young D."/>
            <person name="Pisabarro A."/>
            <person name="Eastwood D.C."/>
            <person name="Martin F."/>
            <person name="Cullen D."/>
            <person name="Grigoriev I.V."/>
            <person name="Hibbett D.S."/>
        </authorList>
    </citation>
    <scope>NUCLEOTIDE SEQUENCE [LARGE SCALE GENOMIC DNA]</scope>
    <source>
        <strain evidence="6 7">MD-104</strain>
    </source>
</reference>
<evidence type="ECO:0000256" key="1">
    <source>
        <dbReference type="ARBA" id="ARBA00022723"/>
    </source>
</evidence>
<dbReference type="PANTHER" id="PTHR10237">
    <property type="entry name" value="DEFORMED EPIDERMAL AUTOREGULATORY FACTOR 1 HOMOLOG SUPPRESSIN"/>
    <property type="match status" value="1"/>
</dbReference>
<dbReference type="Gene3D" id="6.10.140.2220">
    <property type="match status" value="1"/>
</dbReference>
<protein>
    <recommendedName>
        <fullName evidence="5">MYND-type domain-containing protein</fullName>
    </recommendedName>
</protein>
<dbReference type="Pfam" id="PF14737">
    <property type="entry name" value="DUF4470"/>
    <property type="match status" value="1"/>
</dbReference>
<dbReference type="GO" id="GO:0005634">
    <property type="term" value="C:nucleus"/>
    <property type="evidence" value="ECO:0007669"/>
    <property type="project" value="TreeGrafter"/>
</dbReference>
<keyword evidence="3" id="KW-0862">Zinc</keyword>
<dbReference type="SUPFAM" id="SSF144232">
    <property type="entry name" value="HIT/MYND zinc finger-like"/>
    <property type="match status" value="1"/>
</dbReference>
<evidence type="ECO:0000313" key="6">
    <source>
        <dbReference type="EMBL" id="PCH36731.1"/>
    </source>
</evidence>
<keyword evidence="7" id="KW-1185">Reference proteome</keyword>
<dbReference type="InterPro" id="IPR002893">
    <property type="entry name" value="Znf_MYND"/>
</dbReference>
<evidence type="ECO:0000256" key="4">
    <source>
        <dbReference type="PROSITE-ProRule" id="PRU00134"/>
    </source>
</evidence>
<dbReference type="InterPro" id="IPR027974">
    <property type="entry name" value="DUF4470"/>
</dbReference>
<gene>
    <name evidence="6" type="ORF">WOLCODRAFT_140562</name>
</gene>
<sequence>MAHPLVFPGKYFFYPIGNTSAVCMTRDIAPEEPANILLLGCGDPRNVLYTIFCEPDTRSRALDFTCCDFEPGVLARNVLLLTMIVDKYSSDTIWNTFFHMYLDQNSYETLVEHCKKLVAVSDNLQHWGESSYGPFIKMSTEYTLSELRHHWSLYADMQNLPPVRAKAIHDAFAQLLKSILDKRGPANMTTARSAGPALYNAVEVVSTQSKQYWKTGVTFTNSKQIAAAKLLNPTFAYSLRGEGCAVHYGTDPLIPFHLAPVFGNARRNVSAASLMTAVRGQFRDWCGAFYTSVTSPDAVTPIIRFAVAEATAFCKALYQYHVACTLDAGIPIAQWKTQLIRLNGREYETGGAPVLFNVIDTSNLDDHIGLLNILIAAAPLLLVSAPSCVLYTESLLFHGEDATKEFKEKLYADITVMSLLTGLCPVDYLSGFSTRSNVHELMLYASSQQTSSSKRTMSQFHQVTTWKPPSRGDAVASQVQLAMRPPIFEPSQLGTFLYDTYHQLFEQEDAVHFWRLNQNNLPRAVAASNILHYVREGFVLLLKLVRHRLQPPHEQWLEVMDRFVNLLDEDHSLSMDTCNRQDLLSQLHRHGIYTISFLKTRAAKIGRFSSWKTVPSLVRIIMVVPREKISLLQKSVEEIGTPLLQCAIRGKHTFNIFASVHAAFGRATSMGSKSDPWVTFEEDPEGWNGTSPLVMSFTMATIFITTFEPPENLRICLVVRNTPGSVSLVSKFGIELTVFSANLMDESTVYVLPEQPLPSKATRIEPTHIGAHSNIHGTNAIGTANPVNIELDEQCEMVTSFTSRIAVESEKIKRVFAAGETPQVRQVSPCTMRLSFESCCQDVSFPFAVIGSQHRLRLARKSLYIEIVVPAYGPFKADGMKLNPFPMVQSGGPFNLFSIHRANLDRMPILDMKAQKLDEWLNPHVGSMMSKRERSLRKHEQDDTMMHIKDSLHTILVRSSGIQGGPPIRLLCLRDKATNNCDTVIFIADLRFDLQCHTVACDGYVLPLTRDLLRRIEAPFTKLVTTGQMLNVLMFNEEVTAWKQLLPALAERCRYSWSHGPNCEYKAQGNVPLTTDMENNPLCSCGMGKNVEGVEKESLWRPFAPYVTRIALSPLFAVSYLEPVGRDPSLHRCYVCRGKGEPKIRTCSGCKKIRYCSEMCQRKHWPVHKPKCKA</sequence>
<dbReference type="OMA" id="QVSPCTM"/>
<proteinExistence type="predicted"/>
<evidence type="ECO:0000259" key="5">
    <source>
        <dbReference type="PROSITE" id="PS50865"/>
    </source>
</evidence>
<dbReference type="AlphaFoldDB" id="A0A2H3J433"/>
<evidence type="ECO:0000256" key="3">
    <source>
        <dbReference type="ARBA" id="ARBA00022833"/>
    </source>
</evidence>
<dbReference type="OrthoDB" id="432970at2759"/>
<dbReference type="STRING" id="742152.A0A2H3J433"/>
<dbReference type="InterPro" id="IPR024119">
    <property type="entry name" value="TF_DEAF-1"/>
</dbReference>
<keyword evidence="2 4" id="KW-0863">Zinc-finger</keyword>
<feature type="domain" description="MYND-type" evidence="5">
    <location>
        <begin position="1133"/>
        <end position="1172"/>
    </location>
</feature>
<organism evidence="6 7">
    <name type="scientific">Wolfiporia cocos (strain MD-104)</name>
    <name type="common">Brown rot fungus</name>
    <dbReference type="NCBI Taxonomy" id="742152"/>
    <lineage>
        <taxon>Eukaryota</taxon>
        <taxon>Fungi</taxon>
        <taxon>Dikarya</taxon>
        <taxon>Basidiomycota</taxon>
        <taxon>Agaricomycotina</taxon>
        <taxon>Agaricomycetes</taxon>
        <taxon>Polyporales</taxon>
        <taxon>Phaeolaceae</taxon>
        <taxon>Wolfiporia</taxon>
    </lineage>
</organism>